<feature type="transmembrane region" description="Helical" evidence="12">
    <location>
        <begin position="93"/>
        <end position="111"/>
    </location>
</feature>
<organism evidence="15 16">
    <name type="scientific">Ferruginivarius sediminum</name>
    <dbReference type="NCBI Taxonomy" id="2661937"/>
    <lineage>
        <taxon>Bacteria</taxon>
        <taxon>Pseudomonadati</taxon>
        <taxon>Pseudomonadota</taxon>
        <taxon>Alphaproteobacteria</taxon>
        <taxon>Rhodospirillales</taxon>
        <taxon>Rhodospirillaceae</taxon>
        <taxon>Ferruginivarius</taxon>
    </lineage>
</organism>
<evidence type="ECO:0000256" key="4">
    <source>
        <dbReference type="ARBA" id="ARBA00022692"/>
    </source>
</evidence>
<dbReference type="FunFam" id="3.10.580.10:FF:000002">
    <property type="entry name" value="Magnesium/cobalt efflux protein CorC"/>
    <property type="match status" value="1"/>
</dbReference>
<keyword evidence="8 10" id="KW-0472">Membrane</keyword>
<protein>
    <submittedName>
        <fullName evidence="15">HlyC/CorC family transporter</fullName>
    </submittedName>
</protein>
<feature type="transmembrane region" description="Helical" evidence="12">
    <location>
        <begin position="6"/>
        <end position="29"/>
    </location>
</feature>
<reference evidence="15 16" key="1">
    <citation type="submission" date="2018-07" db="EMBL/GenBank/DDBJ databases">
        <title>Venubactetium sediminum gen. nov., sp. nov., isolated from a marine solar saltern.</title>
        <authorList>
            <person name="Wang S."/>
        </authorList>
    </citation>
    <scope>NUCLEOTIDE SEQUENCE [LARGE SCALE GENOMIC DNA]</scope>
    <source>
        <strain evidence="15 16">WD2A32</strain>
    </source>
</reference>
<feature type="transmembrane region" description="Helical" evidence="12">
    <location>
        <begin position="61"/>
        <end position="87"/>
    </location>
</feature>
<dbReference type="EMBL" id="QPMH01000002">
    <property type="protein sequence ID" value="RDD63423.1"/>
    <property type="molecule type" value="Genomic_DNA"/>
</dbReference>
<feature type="region of interest" description="Disordered" evidence="11">
    <location>
        <begin position="416"/>
        <end position="439"/>
    </location>
</feature>
<dbReference type="AlphaFoldDB" id="A0A369TDM4"/>
<evidence type="ECO:0000259" key="14">
    <source>
        <dbReference type="PROSITE" id="PS51846"/>
    </source>
</evidence>
<dbReference type="InterPro" id="IPR046342">
    <property type="entry name" value="CBS_dom_sf"/>
</dbReference>
<dbReference type="InterPro" id="IPR005170">
    <property type="entry name" value="Transptr-assoc_dom"/>
</dbReference>
<gene>
    <name evidence="15" type="ORF">DRB17_02990</name>
</gene>
<dbReference type="PANTHER" id="PTHR22777:SF32">
    <property type="entry name" value="UPF0053 INNER MEMBRANE PROTEIN YFJD"/>
    <property type="match status" value="1"/>
</dbReference>
<dbReference type="Pfam" id="PF01595">
    <property type="entry name" value="CNNM"/>
    <property type="match status" value="1"/>
</dbReference>
<evidence type="ECO:0000256" key="5">
    <source>
        <dbReference type="ARBA" id="ARBA00022737"/>
    </source>
</evidence>
<dbReference type="PROSITE" id="PS51846">
    <property type="entry name" value="CNNM"/>
    <property type="match status" value="1"/>
</dbReference>
<dbReference type="SUPFAM" id="SSF56176">
    <property type="entry name" value="FAD-binding/transporter-associated domain-like"/>
    <property type="match status" value="1"/>
</dbReference>
<feature type="transmembrane region" description="Helical" evidence="12">
    <location>
        <begin position="123"/>
        <end position="141"/>
    </location>
</feature>
<evidence type="ECO:0000256" key="9">
    <source>
        <dbReference type="PROSITE-ProRule" id="PRU00703"/>
    </source>
</evidence>
<comment type="subcellular location">
    <subcellularLocation>
        <location evidence="1">Cell membrane</location>
        <topology evidence="1">Multi-pass membrane protein</topology>
    </subcellularLocation>
</comment>
<dbReference type="RefSeq" id="WP_114580677.1">
    <property type="nucleotide sequence ID" value="NZ_QPMH01000002.1"/>
</dbReference>
<feature type="compositionally biased region" description="Acidic residues" evidence="11">
    <location>
        <begin position="422"/>
        <end position="439"/>
    </location>
</feature>
<dbReference type="CDD" id="cd04590">
    <property type="entry name" value="CBS_pair_CorC_HlyC_assoc"/>
    <property type="match status" value="1"/>
</dbReference>
<dbReference type="Pfam" id="PF03471">
    <property type="entry name" value="CorC_HlyC"/>
    <property type="match status" value="1"/>
</dbReference>
<dbReference type="PANTHER" id="PTHR22777">
    <property type="entry name" value="HEMOLYSIN-RELATED"/>
    <property type="match status" value="1"/>
</dbReference>
<dbReference type="PROSITE" id="PS51371">
    <property type="entry name" value="CBS"/>
    <property type="match status" value="2"/>
</dbReference>
<dbReference type="InterPro" id="IPR002550">
    <property type="entry name" value="CNNM"/>
</dbReference>
<name>A0A369TDM4_9PROT</name>
<sequence length="439" mass="48183">MDTHILFLLGAIVLLLVASGFFSGSETALTGASRPRMHSLEQQGDTAAATVNALWQRKERLIGAILLGNNLVNIMASVIATGVFITLFGEAGMVYATIMMTVLVLIFSEVLPKTYAIHHADRMALAVAPIMRVIVIVFGPVNHAVFLITRSTLRIFGVDIGSPLGSAQSEEELRGAIDLHAGGSEEVRQERQMLRSILDLGDVEVSEIVTHRKNVVTLNADMPIEDLIGEMFSIPYTRVPVWRGTPDNIVGVLHAKELFRAYKTAHGEVGGLNVAEIANPPWFIPDSTDLLSQLQSFRRRHEHFAIVVDEYGEMVGIVTLEDILEEIVGEIADEHDIHIEGVKPLKDGAVIVEGTVTIRDLNRQFEWRLPDEEASTIAGLVLHEARRIPEVGQVYVFHGFRFEILGRQRNQITSVKMTPLSDGEDDAGPVPEEDAGTPG</sequence>
<evidence type="ECO:0000256" key="11">
    <source>
        <dbReference type="SAM" id="MobiDB-lite"/>
    </source>
</evidence>
<evidence type="ECO:0000256" key="1">
    <source>
        <dbReference type="ARBA" id="ARBA00004651"/>
    </source>
</evidence>
<evidence type="ECO:0000259" key="13">
    <source>
        <dbReference type="PROSITE" id="PS51371"/>
    </source>
</evidence>
<feature type="domain" description="CNNM transmembrane" evidence="14">
    <location>
        <begin position="1"/>
        <end position="190"/>
    </location>
</feature>
<dbReference type="GO" id="GO:0050660">
    <property type="term" value="F:flavin adenine dinucleotide binding"/>
    <property type="evidence" value="ECO:0007669"/>
    <property type="project" value="InterPro"/>
</dbReference>
<evidence type="ECO:0000313" key="15">
    <source>
        <dbReference type="EMBL" id="RDD63423.1"/>
    </source>
</evidence>
<dbReference type="InterPro" id="IPR000644">
    <property type="entry name" value="CBS_dom"/>
</dbReference>
<dbReference type="InterPro" id="IPR044751">
    <property type="entry name" value="Ion_transp-like_CBS"/>
</dbReference>
<dbReference type="SMART" id="SM01091">
    <property type="entry name" value="CorC_HlyC"/>
    <property type="match status" value="1"/>
</dbReference>
<evidence type="ECO:0000256" key="2">
    <source>
        <dbReference type="ARBA" id="ARBA00006446"/>
    </source>
</evidence>
<evidence type="ECO:0000313" key="16">
    <source>
        <dbReference type="Proteomes" id="UP000253941"/>
    </source>
</evidence>
<feature type="domain" description="CBS" evidence="13">
    <location>
        <begin position="209"/>
        <end position="269"/>
    </location>
</feature>
<comment type="caution">
    <text evidence="15">The sequence shown here is derived from an EMBL/GenBank/DDBJ whole genome shotgun (WGS) entry which is preliminary data.</text>
</comment>
<dbReference type="SMART" id="SM00116">
    <property type="entry name" value="CBS"/>
    <property type="match status" value="2"/>
</dbReference>
<dbReference type="Proteomes" id="UP000253941">
    <property type="component" value="Unassembled WGS sequence"/>
</dbReference>
<evidence type="ECO:0000256" key="12">
    <source>
        <dbReference type="SAM" id="Phobius"/>
    </source>
</evidence>
<dbReference type="GO" id="GO:0005886">
    <property type="term" value="C:plasma membrane"/>
    <property type="evidence" value="ECO:0007669"/>
    <property type="project" value="UniProtKB-SubCell"/>
</dbReference>
<dbReference type="InterPro" id="IPR016169">
    <property type="entry name" value="FAD-bd_PCMH_sub2"/>
</dbReference>
<proteinExistence type="inferred from homology"/>
<feature type="domain" description="CBS" evidence="13">
    <location>
        <begin position="277"/>
        <end position="334"/>
    </location>
</feature>
<keyword evidence="4 10" id="KW-0812">Transmembrane</keyword>
<dbReference type="InterPro" id="IPR036318">
    <property type="entry name" value="FAD-bd_PCMH-like_sf"/>
</dbReference>
<evidence type="ECO:0000256" key="6">
    <source>
        <dbReference type="ARBA" id="ARBA00022989"/>
    </source>
</evidence>
<evidence type="ECO:0000256" key="8">
    <source>
        <dbReference type="ARBA" id="ARBA00023136"/>
    </source>
</evidence>
<keyword evidence="6 10" id="KW-1133">Transmembrane helix</keyword>
<dbReference type="Pfam" id="PF00571">
    <property type="entry name" value="CBS"/>
    <property type="match status" value="2"/>
</dbReference>
<dbReference type="Gene3D" id="3.10.580.10">
    <property type="entry name" value="CBS-domain"/>
    <property type="match status" value="1"/>
</dbReference>
<comment type="similarity">
    <text evidence="2">Belongs to the UPF0053 family. Hemolysin C subfamily.</text>
</comment>
<keyword evidence="7 9" id="KW-0129">CBS domain</keyword>
<keyword evidence="5" id="KW-0677">Repeat</keyword>
<evidence type="ECO:0000256" key="3">
    <source>
        <dbReference type="ARBA" id="ARBA00022475"/>
    </source>
</evidence>
<evidence type="ECO:0000256" key="10">
    <source>
        <dbReference type="PROSITE-ProRule" id="PRU01193"/>
    </source>
</evidence>
<accession>A0A369TDM4</accession>
<dbReference type="SUPFAM" id="SSF54631">
    <property type="entry name" value="CBS-domain pair"/>
    <property type="match status" value="1"/>
</dbReference>
<keyword evidence="3" id="KW-1003">Cell membrane</keyword>
<dbReference type="Gene3D" id="3.30.465.10">
    <property type="match status" value="1"/>
</dbReference>
<keyword evidence="16" id="KW-1185">Reference proteome</keyword>
<evidence type="ECO:0000256" key="7">
    <source>
        <dbReference type="ARBA" id="ARBA00023122"/>
    </source>
</evidence>